<evidence type="ECO:0000256" key="1">
    <source>
        <dbReference type="SAM" id="MobiDB-lite"/>
    </source>
</evidence>
<dbReference type="RefSeq" id="XP_052944574.1">
    <property type="nucleotide sequence ID" value="XM_053089739.1"/>
</dbReference>
<sequence>MSRQAARAAVSSFVPHKFASIPIVLAPSLRPRPARTPCLPFFRDPAHTVPTRRLYRDLLRATYRFPVPPSSGDQFAPQAALAAGASADMAPATEGRGLVGTRLRVIRDWHRRRGWTSPSQTQTFLSSQSALLTLLHNTTPTSPSYPSILSTDFAHHLSHTRRLARLSHAASARQAALSRPPHLTGGFLRPSIFNPPLPRLRPQPLGLSMMIHRRLRARERRQAKRLEWAQYARDMSAEVAMWRDLGLEERRGGKEGYWVGSGWIVGMREMLRIVDEGWEGENKRKDRMYSEGMVRRVKRAKARREGWQRDQAEARRVSAEEGEVSDRERT</sequence>
<feature type="compositionally biased region" description="Basic and acidic residues" evidence="1">
    <location>
        <begin position="303"/>
        <end position="330"/>
    </location>
</feature>
<feature type="region of interest" description="Disordered" evidence="1">
    <location>
        <begin position="301"/>
        <end position="330"/>
    </location>
</feature>
<dbReference type="GeneID" id="77728944"/>
<keyword evidence="3" id="KW-1185">Reference proteome</keyword>
<dbReference type="Proteomes" id="UP001164286">
    <property type="component" value="Unassembled WGS sequence"/>
</dbReference>
<organism evidence="2 3">
    <name type="scientific">Dioszegia hungarica</name>
    <dbReference type="NCBI Taxonomy" id="4972"/>
    <lineage>
        <taxon>Eukaryota</taxon>
        <taxon>Fungi</taxon>
        <taxon>Dikarya</taxon>
        <taxon>Basidiomycota</taxon>
        <taxon>Agaricomycotina</taxon>
        <taxon>Tremellomycetes</taxon>
        <taxon>Tremellales</taxon>
        <taxon>Bulleribasidiaceae</taxon>
        <taxon>Dioszegia</taxon>
    </lineage>
</organism>
<proteinExistence type="predicted"/>
<dbReference type="AlphaFoldDB" id="A0AA38LRT0"/>
<accession>A0AA38LRT0</accession>
<protein>
    <submittedName>
        <fullName evidence="2">Uncharacterized protein</fullName>
    </submittedName>
</protein>
<comment type="caution">
    <text evidence="2">The sequence shown here is derived from an EMBL/GenBank/DDBJ whole genome shotgun (WGS) entry which is preliminary data.</text>
</comment>
<dbReference type="EMBL" id="JAKWFO010000006">
    <property type="protein sequence ID" value="KAI9634797.1"/>
    <property type="molecule type" value="Genomic_DNA"/>
</dbReference>
<reference evidence="2" key="1">
    <citation type="journal article" date="2022" name="G3 (Bethesda)">
        <title>High quality genome of the basidiomycete yeast Dioszegia hungarica PDD-24b-2 isolated from cloud water.</title>
        <authorList>
            <person name="Jarrige D."/>
            <person name="Haridas S."/>
            <person name="Bleykasten-Grosshans C."/>
            <person name="Joly M."/>
            <person name="Nadalig T."/>
            <person name="Sancelme M."/>
            <person name="Vuilleumier S."/>
            <person name="Grigoriev I.V."/>
            <person name="Amato P."/>
            <person name="Bringel F."/>
        </authorList>
    </citation>
    <scope>NUCLEOTIDE SEQUENCE</scope>
    <source>
        <strain evidence="2">PDD-24b-2</strain>
    </source>
</reference>
<evidence type="ECO:0000313" key="2">
    <source>
        <dbReference type="EMBL" id="KAI9634797.1"/>
    </source>
</evidence>
<evidence type="ECO:0000313" key="3">
    <source>
        <dbReference type="Proteomes" id="UP001164286"/>
    </source>
</evidence>
<name>A0AA38LRT0_9TREE</name>
<gene>
    <name evidence="2" type="ORF">MKK02DRAFT_37672</name>
</gene>